<dbReference type="HOGENOM" id="CLU_3283073_0_0_2"/>
<sequence length="40" mass="4592">MRINFVEHIKALLPIFVLSNIPIMEQNFINIGTKNPVVVK</sequence>
<reference evidence="1 2" key="1">
    <citation type="journal article" date="2009" name="Appl. Environ. Microbiol.">
        <title>Metabolic versatility and indigenous origin of the archaeon Thermococcus sibiricus, isolated from a siberian oil reservoir, as revealed by genome analysis.</title>
        <authorList>
            <person name="Mardanov A.V."/>
            <person name="Ravin N.V."/>
            <person name="Svetlitchnyi V.A."/>
            <person name="Beletsky A.V."/>
            <person name="Miroshnichenko M.L."/>
            <person name="Bonch-Osmolovskaya E.A."/>
            <person name="Skryabin K.G."/>
        </authorList>
    </citation>
    <scope>NUCLEOTIDE SEQUENCE [LARGE SCALE GENOMIC DNA]</scope>
    <source>
        <strain evidence="2">DSM 12597 / MM 739</strain>
    </source>
</reference>
<dbReference type="KEGG" id="tsi:TSIB_0194"/>
<evidence type="ECO:0000313" key="1">
    <source>
        <dbReference type="EMBL" id="ACS89262.1"/>
    </source>
</evidence>
<gene>
    <name evidence="1" type="ordered locus">TSIB_0194</name>
</gene>
<keyword evidence="2" id="KW-1185">Reference proteome</keyword>
<dbReference type="Proteomes" id="UP000009079">
    <property type="component" value="Chromosome"/>
</dbReference>
<proteinExistence type="predicted"/>
<protein>
    <submittedName>
        <fullName evidence="1">Uncharacterized protein</fullName>
    </submittedName>
</protein>
<dbReference type="AlphaFoldDB" id="C6A0W7"/>
<accession>C6A0W7</accession>
<organism evidence="1 2">
    <name type="scientific">Thermococcus sibiricus (strain DSM 12597 / MM 739)</name>
    <dbReference type="NCBI Taxonomy" id="604354"/>
    <lineage>
        <taxon>Archaea</taxon>
        <taxon>Methanobacteriati</taxon>
        <taxon>Methanobacteriota</taxon>
        <taxon>Thermococci</taxon>
        <taxon>Thermococcales</taxon>
        <taxon>Thermococcaceae</taxon>
        <taxon>Thermococcus</taxon>
    </lineage>
</organism>
<evidence type="ECO:0000313" key="2">
    <source>
        <dbReference type="Proteomes" id="UP000009079"/>
    </source>
</evidence>
<name>C6A0W7_THESM</name>
<dbReference type="EMBL" id="CP001463">
    <property type="protein sequence ID" value="ACS89262.1"/>
    <property type="molecule type" value="Genomic_DNA"/>
</dbReference>